<feature type="domain" description="BED-type" evidence="6">
    <location>
        <begin position="278"/>
        <end position="337"/>
    </location>
</feature>
<dbReference type="PANTHER" id="PTHR32166:SF121">
    <property type="entry name" value="DUF659 DOMAIN-CONTAINING PROTEIN"/>
    <property type="match status" value="1"/>
</dbReference>
<dbReference type="GO" id="GO:0008270">
    <property type="term" value="F:zinc ion binding"/>
    <property type="evidence" value="ECO:0007669"/>
    <property type="project" value="UniProtKB-KW"/>
</dbReference>
<evidence type="ECO:0000256" key="3">
    <source>
        <dbReference type="ARBA" id="ARBA00022833"/>
    </source>
</evidence>
<dbReference type="SUPFAM" id="SSF53098">
    <property type="entry name" value="Ribonuclease H-like"/>
    <property type="match status" value="1"/>
</dbReference>
<name>A0A9R1UUX5_LACSA</name>
<dbReference type="EMBL" id="NBSK02000008">
    <property type="protein sequence ID" value="KAJ0193512.1"/>
    <property type="molecule type" value="Genomic_DNA"/>
</dbReference>
<dbReference type="Pfam" id="PF04937">
    <property type="entry name" value="DUF659"/>
    <property type="match status" value="1"/>
</dbReference>
<keyword evidence="8" id="KW-1185">Reference proteome</keyword>
<evidence type="ECO:0000259" key="6">
    <source>
        <dbReference type="PROSITE" id="PS50808"/>
    </source>
</evidence>
<evidence type="ECO:0000313" key="8">
    <source>
        <dbReference type="Proteomes" id="UP000235145"/>
    </source>
</evidence>
<feature type="compositionally biased region" description="Basic and acidic residues" evidence="5">
    <location>
        <begin position="868"/>
        <end position="880"/>
    </location>
</feature>
<evidence type="ECO:0000256" key="2">
    <source>
        <dbReference type="ARBA" id="ARBA00022771"/>
    </source>
</evidence>
<feature type="compositionally biased region" description="Low complexity" evidence="5">
    <location>
        <begin position="261"/>
        <end position="274"/>
    </location>
</feature>
<feature type="region of interest" description="Disordered" evidence="5">
    <location>
        <begin position="104"/>
        <end position="123"/>
    </location>
</feature>
<feature type="region of interest" description="Disordered" evidence="5">
    <location>
        <begin position="861"/>
        <end position="880"/>
    </location>
</feature>
<dbReference type="GO" id="GO:0003677">
    <property type="term" value="F:DNA binding"/>
    <property type="evidence" value="ECO:0007669"/>
    <property type="project" value="InterPro"/>
</dbReference>
<dbReference type="Proteomes" id="UP000235145">
    <property type="component" value="Unassembled WGS sequence"/>
</dbReference>
<evidence type="ECO:0000313" key="7">
    <source>
        <dbReference type="EMBL" id="KAJ0193512.1"/>
    </source>
</evidence>
<evidence type="ECO:0000256" key="5">
    <source>
        <dbReference type="SAM" id="MobiDB-lite"/>
    </source>
</evidence>
<dbReference type="AlphaFoldDB" id="A0A9R1UUX5"/>
<keyword evidence="1" id="KW-0479">Metal-binding</keyword>
<keyword evidence="2 4" id="KW-0863">Zinc-finger</keyword>
<sequence length="900" mass="103079">MYTYIGIKVPLVSSVPLGSKELFRHSWFWGVTLLNTAGALVDIRESKLTLRVGDEKEIFGIEDGFQWSHAQEEVFNIDEENELEELEKLMEEEIKTIQQTNPTSWVSKEDDEMSSDEEEVTSKVTNPVVREEKDTMELKDDEKLRIQGIKRKLDGNDVKDKKENSKKAYIRRVQAYKSRFKEQNILVVDSSDDSTPQNKVKNVVLLFFSLGNESSDRRKASAANLRRLKEGIRCNSPATERRQRLPTAKLDIESREEEPLQAQSQAQSHSSIQSNVRTKTNIAWEHVTQVVDEKGEKAWICNFCQKVIGGGGINRVKKHLAGVKGEVAACPKVSPEVWFTMQGKLKETAQKEKEKRTTSVTILDDDEEMEEAEISTVKKGKRKSTSNLHPFFTKGINDPSQPTIKSAMQSKAKIHDVDLAIAMWFYDACIPMNACNSPFFQLMVDKIASIGYGYKAPNYHALRVNLLTDAKKSVSLIIDSLRSQWVDTGCTIMSDGWRDVSQRHLINFLVYCPKGISFLKSIDASDIESNATNLCNLFVEIVEMVGEKNVVQMVTNNAANYKLAGTKLCERYPSITWSPCATHCLNLVLKDLLELDNWPLNWLRKRPGWKEIIRPGATWFGTVFIALQSLYDHKEDLQAMVISNEFKKMLKVGNAVECKQIVLNEIFWKNCLITVKVMTPLLKLLRLCDSDEKPAIGYVYEGMRRARRGIKELFKKKKELYRPYTNIIDSCWDRMLRKSIYCAAYWLNPVFQYDHANLCKKNEVFQGVLEMVEKTFKGDDVLNITLNLGRFRDAEGTFGRSSAVASRNLTRPDEWWKLFGGDIPVDMRSYDPVDYENIDKTKFWVVEEEREGELNYDDLENMLDEQEHEPASKSQGDHVDHELLSDCKIDAYNTPISQDP</sequence>
<proteinExistence type="predicted"/>
<accession>A0A9R1UUX5</accession>
<evidence type="ECO:0000256" key="1">
    <source>
        <dbReference type="ARBA" id="ARBA00022723"/>
    </source>
</evidence>
<dbReference type="InterPro" id="IPR003656">
    <property type="entry name" value="Znf_BED"/>
</dbReference>
<keyword evidence="3" id="KW-0862">Zinc</keyword>
<feature type="compositionally biased region" description="Acidic residues" evidence="5">
    <location>
        <begin position="109"/>
        <end position="119"/>
    </location>
</feature>
<comment type="caution">
    <text evidence="7">The sequence shown here is derived from an EMBL/GenBank/DDBJ whole genome shotgun (WGS) entry which is preliminary data.</text>
</comment>
<gene>
    <name evidence="7" type="ORF">LSAT_V11C800390510</name>
</gene>
<protein>
    <recommendedName>
        <fullName evidence="6">BED-type domain-containing protein</fullName>
    </recommendedName>
</protein>
<organism evidence="7 8">
    <name type="scientific">Lactuca sativa</name>
    <name type="common">Garden lettuce</name>
    <dbReference type="NCBI Taxonomy" id="4236"/>
    <lineage>
        <taxon>Eukaryota</taxon>
        <taxon>Viridiplantae</taxon>
        <taxon>Streptophyta</taxon>
        <taxon>Embryophyta</taxon>
        <taxon>Tracheophyta</taxon>
        <taxon>Spermatophyta</taxon>
        <taxon>Magnoliopsida</taxon>
        <taxon>eudicotyledons</taxon>
        <taxon>Gunneridae</taxon>
        <taxon>Pentapetalae</taxon>
        <taxon>asterids</taxon>
        <taxon>campanulids</taxon>
        <taxon>Asterales</taxon>
        <taxon>Asteraceae</taxon>
        <taxon>Cichorioideae</taxon>
        <taxon>Cichorieae</taxon>
        <taxon>Lactucinae</taxon>
        <taxon>Lactuca</taxon>
    </lineage>
</organism>
<reference evidence="7 8" key="1">
    <citation type="journal article" date="2017" name="Nat. Commun.">
        <title>Genome assembly with in vitro proximity ligation data and whole-genome triplication in lettuce.</title>
        <authorList>
            <person name="Reyes-Chin-Wo S."/>
            <person name="Wang Z."/>
            <person name="Yang X."/>
            <person name="Kozik A."/>
            <person name="Arikit S."/>
            <person name="Song C."/>
            <person name="Xia L."/>
            <person name="Froenicke L."/>
            <person name="Lavelle D.O."/>
            <person name="Truco M.J."/>
            <person name="Xia R."/>
            <person name="Zhu S."/>
            <person name="Xu C."/>
            <person name="Xu H."/>
            <person name="Xu X."/>
            <person name="Cox K."/>
            <person name="Korf I."/>
            <person name="Meyers B.C."/>
            <person name="Michelmore R.W."/>
        </authorList>
    </citation>
    <scope>NUCLEOTIDE SEQUENCE [LARGE SCALE GENOMIC DNA]</scope>
    <source>
        <strain evidence="8">cv. Salinas</strain>
        <tissue evidence="7">Seedlings</tissue>
    </source>
</reference>
<dbReference type="InterPro" id="IPR007021">
    <property type="entry name" value="DUF659"/>
</dbReference>
<dbReference type="PANTHER" id="PTHR32166">
    <property type="entry name" value="OSJNBA0013A04.12 PROTEIN"/>
    <property type="match status" value="1"/>
</dbReference>
<dbReference type="PROSITE" id="PS50808">
    <property type="entry name" value="ZF_BED"/>
    <property type="match status" value="1"/>
</dbReference>
<dbReference type="InterPro" id="IPR012337">
    <property type="entry name" value="RNaseH-like_sf"/>
</dbReference>
<evidence type="ECO:0000256" key="4">
    <source>
        <dbReference type="PROSITE-ProRule" id="PRU00027"/>
    </source>
</evidence>
<feature type="region of interest" description="Disordered" evidence="5">
    <location>
        <begin position="254"/>
        <end position="274"/>
    </location>
</feature>